<comment type="caution">
    <text evidence="2">The sequence shown here is derived from an EMBL/GenBank/DDBJ whole genome shotgun (WGS) entry which is preliminary data.</text>
</comment>
<evidence type="ECO:0000313" key="3">
    <source>
        <dbReference type="Proteomes" id="UP000321306"/>
    </source>
</evidence>
<reference evidence="2 3" key="1">
    <citation type="submission" date="2019-07" db="EMBL/GenBank/DDBJ databases">
        <title>Whole genome shotgun sequence of Deinococcus cellulosilyticus NBRC 106333.</title>
        <authorList>
            <person name="Hosoyama A."/>
            <person name="Uohara A."/>
            <person name="Ohji S."/>
            <person name="Ichikawa N."/>
        </authorList>
    </citation>
    <scope>NUCLEOTIDE SEQUENCE [LARGE SCALE GENOMIC DNA]</scope>
    <source>
        <strain evidence="2 3">NBRC 106333</strain>
    </source>
</reference>
<dbReference type="EMBL" id="BJXB01000053">
    <property type="protein sequence ID" value="GEM50022.1"/>
    <property type="molecule type" value="Genomic_DNA"/>
</dbReference>
<dbReference type="AlphaFoldDB" id="A0A511NB43"/>
<evidence type="ECO:0008006" key="4">
    <source>
        <dbReference type="Google" id="ProtNLM"/>
    </source>
</evidence>
<evidence type="ECO:0000256" key="1">
    <source>
        <dbReference type="SAM" id="MobiDB-lite"/>
    </source>
</evidence>
<dbReference type="Pfam" id="PF07030">
    <property type="entry name" value="Phage_Mu_Gp36"/>
    <property type="match status" value="1"/>
</dbReference>
<proteinExistence type="predicted"/>
<accession>A0A511NB43</accession>
<dbReference type="RefSeq" id="WP_146891736.1">
    <property type="nucleotide sequence ID" value="NZ_BJXB01000053.1"/>
</dbReference>
<dbReference type="Proteomes" id="UP000321306">
    <property type="component" value="Unassembled WGS sequence"/>
</dbReference>
<protein>
    <recommendedName>
        <fullName evidence="4">DUF1320 domain-containing protein</fullName>
    </recommendedName>
</protein>
<feature type="region of interest" description="Disordered" evidence="1">
    <location>
        <begin position="128"/>
        <end position="152"/>
    </location>
</feature>
<gene>
    <name evidence="2" type="ORF">DC3_56570</name>
</gene>
<dbReference type="OrthoDB" id="9805172at2"/>
<dbReference type="InterPro" id="IPR009752">
    <property type="entry name" value="Phage_Mu_GpJ"/>
</dbReference>
<sequence length="152" mass="16880">MYLSITDLTTKMQKTVLLSKVDDEGTKVLDLTPSTEEDPNPQYDRVMQALEAACELADSHIGMRYPVPLDPCPKVVRDRCLDIAIYELWSRKGISPESADEIVERKYTAAVKWLEQVGEGKAVLPIPNPPAETPTTPSGSPIAVRTAERRGW</sequence>
<evidence type="ECO:0000313" key="2">
    <source>
        <dbReference type="EMBL" id="GEM50022.1"/>
    </source>
</evidence>
<name>A0A511NB43_DEIC1</name>
<keyword evidence="3" id="KW-1185">Reference proteome</keyword>
<organism evidence="2 3">
    <name type="scientific">Deinococcus cellulosilyticus (strain DSM 18568 / NBRC 106333 / KACC 11606 / 5516J-15)</name>
    <dbReference type="NCBI Taxonomy" id="1223518"/>
    <lineage>
        <taxon>Bacteria</taxon>
        <taxon>Thermotogati</taxon>
        <taxon>Deinococcota</taxon>
        <taxon>Deinococci</taxon>
        <taxon>Deinococcales</taxon>
        <taxon>Deinococcaceae</taxon>
        <taxon>Deinococcus</taxon>
    </lineage>
</organism>